<evidence type="ECO:0000313" key="2">
    <source>
        <dbReference type="EMBL" id="ESW25801.1"/>
    </source>
</evidence>
<name>V7CA60_PHAVU</name>
<protein>
    <recommendedName>
        <fullName evidence="4">HAT C-terminal dimerisation domain-containing protein</fullName>
    </recommendedName>
</protein>
<organism evidence="2 3">
    <name type="scientific">Phaseolus vulgaris</name>
    <name type="common">Kidney bean</name>
    <name type="synonym">French bean</name>
    <dbReference type="NCBI Taxonomy" id="3885"/>
    <lineage>
        <taxon>Eukaryota</taxon>
        <taxon>Viridiplantae</taxon>
        <taxon>Streptophyta</taxon>
        <taxon>Embryophyta</taxon>
        <taxon>Tracheophyta</taxon>
        <taxon>Spermatophyta</taxon>
        <taxon>Magnoliopsida</taxon>
        <taxon>eudicotyledons</taxon>
        <taxon>Gunneridae</taxon>
        <taxon>Pentapetalae</taxon>
        <taxon>rosids</taxon>
        <taxon>fabids</taxon>
        <taxon>Fabales</taxon>
        <taxon>Fabaceae</taxon>
        <taxon>Papilionoideae</taxon>
        <taxon>50 kb inversion clade</taxon>
        <taxon>NPAAA clade</taxon>
        <taxon>indigoferoid/millettioid clade</taxon>
        <taxon>Phaseoleae</taxon>
        <taxon>Phaseolus</taxon>
    </lineage>
</organism>
<evidence type="ECO:0008006" key="4">
    <source>
        <dbReference type="Google" id="ProtNLM"/>
    </source>
</evidence>
<gene>
    <name evidence="2" type="ORF">PHAVU_003G066400g</name>
</gene>
<evidence type="ECO:0000313" key="3">
    <source>
        <dbReference type="Proteomes" id="UP000000226"/>
    </source>
</evidence>
<feature type="compositionally biased region" description="Acidic residues" evidence="1">
    <location>
        <begin position="172"/>
        <end position="183"/>
    </location>
</feature>
<dbReference type="EMBL" id="CM002290">
    <property type="protein sequence ID" value="ESW25801.1"/>
    <property type="molecule type" value="Genomic_DNA"/>
</dbReference>
<proteinExistence type="predicted"/>
<dbReference type="Proteomes" id="UP000000226">
    <property type="component" value="Chromosome 3"/>
</dbReference>
<dbReference type="OrthoDB" id="1934703at2759"/>
<reference evidence="3" key="1">
    <citation type="journal article" date="2014" name="Nat. Genet.">
        <title>A reference genome for common bean and genome-wide analysis of dual domestications.</title>
        <authorList>
            <person name="Schmutz J."/>
            <person name="McClean P.E."/>
            <person name="Mamidi S."/>
            <person name="Wu G.A."/>
            <person name="Cannon S.B."/>
            <person name="Grimwood J."/>
            <person name="Jenkins J."/>
            <person name="Shu S."/>
            <person name="Song Q."/>
            <person name="Chavarro C."/>
            <person name="Torres-Torres M."/>
            <person name="Geffroy V."/>
            <person name="Moghaddam S.M."/>
            <person name="Gao D."/>
            <person name="Abernathy B."/>
            <person name="Barry K."/>
            <person name="Blair M."/>
            <person name="Brick M.A."/>
            <person name="Chovatia M."/>
            <person name="Gepts P."/>
            <person name="Goodstein D.M."/>
            <person name="Gonzales M."/>
            <person name="Hellsten U."/>
            <person name="Hyten D.L."/>
            <person name="Jia G."/>
            <person name="Kelly J.D."/>
            <person name="Kudrna D."/>
            <person name="Lee R."/>
            <person name="Richard M.M."/>
            <person name="Miklas P.N."/>
            <person name="Osorno J.M."/>
            <person name="Rodrigues J."/>
            <person name="Thareau V."/>
            <person name="Urrea C.A."/>
            <person name="Wang M."/>
            <person name="Yu Y."/>
            <person name="Zhang M."/>
            <person name="Wing R.A."/>
            <person name="Cregan P.B."/>
            <person name="Rokhsar D.S."/>
            <person name="Jackson S.A."/>
        </authorList>
    </citation>
    <scope>NUCLEOTIDE SEQUENCE [LARGE SCALE GENOMIC DNA]</scope>
    <source>
        <strain evidence="3">cv. G19833</strain>
    </source>
</reference>
<dbReference type="STRING" id="3885.V7CA60"/>
<sequence>MELAKEKIQNIFNGASKSYIPLWEVIDERWDNQLHRSLRVARYYLNPMLYYHPNFGDDYEVKCGMYDCLKRLVGDINEITKIEDQIECFKSKYEFFGSQITQRALKTKTPPQWMNGLWRIIKQIQVASDEDVLVEVGDVEDASKGGVFAPMDDLEVPPIVDNDEGHGKDNINENEDLVEEDDYPAINMKDSLV</sequence>
<accession>V7CA60</accession>
<evidence type="ECO:0000256" key="1">
    <source>
        <dbReference type="SAM" id="MobiDB-lite"/>
    </source>
</evidence>
<keyword evidence="3" id="KW-1185">Reference proteome</keyword>
<dbReference type="Gramene" id="ESW25801">
    <property type="protein sequence ID" value="ESW25801"/>
    <property type="gene ID" value="PHAVU_003G066400g"/>
</dbReference>
<dbReference type="AlphaFoldDB" id="V7CA60"/>
<feature type="region of interest" description="Disordered" evidence="1">
    <location>
        <begin position="154"/>
        <end position="193"/>
    </location>
</feature>